<gene>
    <name evidence="1" type="ORF">METZ01_LOCUS286876</name>
</gene>
<evidence type="ECO:0000313" key="1">
    <source>
        <dbReference type="EMBL" id="SVC34022.1"/>
    </source>
</evidence>
<accession>A0A382LFY1</accession>
<dbReference type="InterPro" id="IPR022201">
    <property type="entry name" value="DUF3726"/>
</dbReference>
<dbReference type="EMBL" id="UINC01085983">
    <property type="protein sequence ID" value="SVC34022.1"/>
    <property type="molecule type" value="Genomic_DNA"/>
</dbReference>
<organism evidence="1">
    <name type="scientific">marine metagenome</name>
    <dbReference type="NCBI Taxonomy" id="408172"/>
    <lineage>
        <taxon>unclassified sequences</taxon>
        <taxon>metagenomes</taxon>
        <taxon>ecological metagenomes</taxon>
    </lineage>
</organism>
<dbReference type="AlphaFoldDB" id="A0A382LFY1"/>
<name>A0A382LFY1_9ZZZZ</name>
<dbReference type="Pfam" id="PF12525">
    <property type="entry name" value="DUF3726"/>
    <property type="match status" value="1"/>
</dbReference>
<reference evidence="1" key="1">
    <citation type="submission" date="2018-05" db="EMBL/GenBank/DDBJ databases">
        <authorList>
            <person name="Lanie J.A."/>
            <person name="Ng W.-L."/>
            <person name="Kazmierczak K.M."/>
            <person name="Andrzejewski T.M."/>
            <person name="Davidsen T.M."/>
            <person name="Wayne K.J."/>
            <person name="Tettelin H."/>
            <person name="Glass J.I."/>
            <person name="Rusch D."/>
            <person name="Podicherti R."/>
            <person name="Tsui H.-C.T."/>
            <person name="Winkler M.E."/>
        </authorList>
    </citation>
    <scope>NUCLEOTIDE SEQUENCE</scope>
</reference>
<protein>
    <recommendedName>
        <fullName evidence="2">DUF3726 domain-containing protein</fullName>
    </recommendedName>
</protein>
<proteinExistence type="predicted"/>
<evidence type="ECO:0008006" key="2">
    <source>
        <dbReference type="Google" id="ProtNLM"/>
    </source>
</evidence>
<sequence>MSFSYYEVYTTSLRAFSSMGFPYGADEDAAYIIAWLELNKFNGLNSLVDSIGVLDNKYDGKIKLNSHNDTSIDLNYASLLMKGPGLIDFYQSELDDKKDLHITLNNCADPEYLLPLLFRSSKKIFYCNALWLDTNSLIQFCEVKNNIMKIGIASNQEPINKEQVRIYISNEHKFQKKFDSVTCTITSKTIQDNLANGISPDENNWKIISKLAARTFVPESEESRIKGAGGSDDAND</sequence>